<dbReference type="OrthoDB" id="9991317at2759"/>
<dbReference type="Gene3D" id="1.25.40.10">
    <property type="entry name" value="Tetratricopeptide repeat domain"/>
    <property type="match status" value="1"/>
</dbReference>
<comment type="caution">
    <text evidence="3">The sequence shown here is derived from an EMBL/GenBank/DDBJ whole genome shotgun (WGS) entry which is preliminary data.</text>
</comment>
<dbReference type="Proteomes" id="UP001152130">
    <property type="component" value="Unassembled WGS sequence"/>
</dbReference>
<reference evidence="3" key="1">
    <citation type="submission" date="2022-10" db="EMBL/GenBank/DDBJ databases">
        <title>Fusarium specimens isolated from Avocado Roots.</title>
        <authorList>
            <person name="Stajich J."/>
            <person name="Roper C."/>
            <person name="Heimlech-Rivalta G."/>
        </authorList>
    </citation>
    <scope>NUCLEOTIDE SEQUENCE</scope>
    <source>
        <strain evidence="3">CF00143</strain>
    </source>
</reference>
<accession>A0A9W8UAU1</accession>
<feature type="domain" description="CHAT" evidence="2">
    <location>
        <begin position="714"/>
        <end position="944"/>
    </location>
</feature>
<keyword evidence="1" id="KW-0175">Coiled coil</keyword>
<protein>
    <recommendedName>
        <fullName evidence="2">CHAT domain-containing protein</fullName>
    </recommendedName>
</protein>
<gene>
    <name evidence="3" type="ORF">NW766_006441</name>
</gene>
<dbReference type="InterPro" id="IPR024983">
    <property type="entry name" value="CHAT_dom"/>
</dbReference>
<name>A0A9W8UAU1_9HYPO</name>
<evidence type="ECO:0000313" key="4">
    <source>
        <dbReference type="Proteomes" id="UP001152130"/>
    </source>
</evidence>
<dbReference type="AlphaFoldDB" id="A0A9W8UAU1"/>
<feature type="coiled-coil region" evidence="1">
    <location>
        <begin position="573"/>
        <end position="607"/>
    </location>
</feature>
<keyword evidence="4" id="KW-1185">Reference proteome</keyword>
<dbReference type="EMBL" id="JAPDHF010000008">
    <property type="protein sequence ID" value="KAJ4014189.1"/>
    <property type="molecule type" value="Genomic_DNA"/>
</dbReference>
<sequence length="944" mass="105550">MFLDYHQEVEFFHEQGTEWCLKFEKSQKMHDLDMFTMFAQKALDSTTVFQDHPSRPILFSTLSTCFVKRFERTGCLKALNEALRYLEVAYATASKSDPQRPGILNNFGIALGKHFEKTQIRESLDRAINVATEAVRTARRNDTQRPSYISNLNGWVSLRYGLTGSDKDLNLLNHGITLMQSILHKGGAKEKDVPFLMKSIGDHLQQRHRETGSLDDLNEAIDLHAKAADLVVIDHAFKAKTMDTLGVLLRERFEMTGSTDDIIRSVSALRYALDSFALDSPRRPNVLLNLANSLGKRSARVPCSQARPERKRPVKGWGRASKHIACIHDLDDAIDAASESVQATKDGDLDKAGRLYTLSLWLSKRGSSDIPVPGDLDRALDSALEALNGCSNGQCRHMFYHHAGVCFWHRSKRDNSVDDISSAIKYATLAVGSVRDGHPIKSLLLRNLGLWQRFRWEMTESHDDLEDALSTSRDGFDAGHGSPMIRMATAREVAELAILKDDWKLASEYYQKAVHLLSELGPQSLKHSDVQVELTRFAGIATMATSTALNAGEDLLHALQILEAGRGHIANMLMDTRHDISELESKHEELARKFVTLRERLDSAKAQTPPPMAVPIEDFSSPESASKQQCEAEKEFKALINRIRTETGFHNFLMPPALESLKVVAQDGTIVVINMSKYRSDAFLIDRESIRLVQLPDLNKEEAEKRASEKRTSQDLLKWLWDVVCCPILEELGFTETPSDDNWPRVWWIPTGILSQLPLHAAGCYDTGRGETVLDRVMSSYASSIRALQYSRRNSAKSVSNSALLVAMNETPDLQSDATLPFASDEIKILEDLCPSLGMKPVIPPRNKTNIIEQLKECKIFHFAGHGKTSREPSLSQLLLEDWKASPLTVEALRDSRLQDNPPFLAYLSACSTSATDIPFLADEGVHLVSTLQLAGFRHVVGTL</sequence>
<proteinExistence type="predicted"/>
<organism evidence="3 4">
    <name type="scientific">Fusarium irregulare</name>
    <dbReference type="NCBI Taxonomy" id="2494466"/>
    <lineage>
        <taxon>Eukaryota</taxon>
        <taxon>Fungi</taxon>
        <taxon>Dikarya</taxon>
        <taxon>Ascomycota</taxon>
        <taxon>Pezizomycotina</taxon>
        <taxon>Sordariomycetes</taxon>
        <taxon>Hypocreomycetidae</taxon>
        <taxon>Hypocreales</taxon>
        <taxon>Nectriaceae</taxon>
        <taxon>Fusarium</taxon>
        <taxon>Fusarium incarnatum-equiseti species complex</taxon>
    </lineage>
</organism>
<evidence type="ECO:0000259" key="2">
    <source>
        <dbReference type="Pfam" id="PF12770"/>
    </source>
</evidence>
<dbReference type="Pfam" id="PF12770">
    <property type="entry name" value="CHAT"/>
    <property type="match status" value="1"/>
</dbReference>
<dbReference type="InterPro" id="IPR011990">
    <property type="entry name" value="TPR-like_helical_dom_sf"/>
</dbReference>
<evidence type="ECO:0000313" key="3">
    <source>
        <dbReference type="EMBL" id="KAJ4014189.1"/>
    </source>
</evidence>
<evidence type="ECO:0000256" key="1">
    <source>
        <dbReference type="SAM" id="Coils"/>
    </source>
</evidence>